<name>A0A450SW76_9GAMM</name>
<gene>
    <name evidence="3" type="ORF">BECKFW1821A_GA0114235_10808</name>
</gene>
<accession>A0A450SW76</accession>
<feature type="domain" description="Uncharacterized protein TP-0789" evidence="2">
    <location>
        <begin position="88"/>
        <end position="266"/>
    </location>
</feature>
<feature type="chain" id="PRO_5019571840" evidence="1">
    <location>
        <begin position="25"/>
        <end position="276"/>
    </location>
</feature>
<dbReference type="Gene3D" id="2.50.20.10">
    <property type="entry name" value="Lipoprotein localisation LolA/LolB/LppX"/>
    <property type="match status" value="1"/>
</dbReference>
<dbReference type="Pfam" id="PF17131">
    <property type="entry name" value="LolA_like"/>
    <property type="match status" value="1"/>
</dbReference>
<organism evidence="3">
    <name type="scientific">Candidatus Kentrum sp. FW</name>
    <dbReference type="NCBI Taxonomy" id="2126338"/>
    <lineage>
        <taxon>Bacteria</taxon>
        <taxon>Pseudomonadati</taxon>
        <taxon>Pseudomonadota</taxon>
        <taxon>Gammaproteobacteria</taxon>
        <taxon>Candidatus Kentrum</taxon>
    </lineage>
</organism>
<evidence type="ECO:0000313" key="3">
    <source>
        <dbReference type="EMBL" id="VFJ58303.1"/>
    </source>
</evidence>
<protein>
    <submittedName>
        <fullName evidence="3">Outer membrane lipoprotein-sorting protein</fullName>
    </submittedName>
</protein>
<evidence type="ECO:0000256" key="1">
    <source>
        <dbReference type="SAM" id="SignalP"/>
    </source>
</evidence>
<reference evidence="3" key="1">
    <citation type="submission" date="2019-02" db="EMBL/GenBank/DDBJ databases">
        <authorList>
            <person name="Gruber-Vodicka R. H."/>
            <person name="Seah K. B. B."/>
        </authorList>
    </citation>
    <scope>NUCLEOTIDE SEQUENCE</scope>
    <source>
        <strain evidence="3">BECK_BZ15</strain>
    </source>
</reference>
<keyword evidence="3" id="KW-0449">Lipoprotein</keyword>
<feature type="signal peptide" evidence="1">
    <location>
        <begin position="1"/>
        <end position="24"/>
    </location>
</feature>
<keyword evidence="1" id="KW-0732">Signal</keyword>
<dbReference type="InterPro" id="IPR033399">
    <property type="entry name" value="TP_0789-like"/>
</dbReference>
<evidence type="ECO:0000259" key="2">
    <source>
        <dbReference type="Pfam" id="PF17131"/>
    </source>
</evidence>
<dbReference type="EMBL" id="CAADEW010000080">
    <property type="protein sequence ID" value="VFJ58303.1"/>
    <property type="molecule type" value="Genomic_DNA"/>
</dbReference>
<dbReference type="AlphaFoldDB" id="A0A450SW76"/>
<sequence>MSIKKNFRKIVCLTCILSMPIALAPPAIADTPAPGAKTGRQVMELARQRIFYAGHDRVSSGHVTVRADNGAVRIRDYRMLRLNGQGQQQHYFVYFTRPGDLVGTTFLVHKKPGTDDDRWLYLPKLDLVRRISAGDKRTHFVGTDMFYEDVSGRHVEDDNHVLDSENEKYWIVRSKPTDTNSAEFAWYRSWIHKKTHLPIKVEYHDNRDKIYRRIVIKKVRKISGIPTPTKVVVHDLNTNSRTTGEHLHVEYGKGIPKHLFSERSLRNPPKKWLGNF</sequence>
<proteinExistence type="predicted"/>
<dbReference type="CDD" id="cd16329">
    <property type="entry name" value="LolA_like"/>
    <property type="match status" value="1"/>
</dbReference>